<evidence type="ECO:0000256" key="1">
    <source>
        <dbReference type="ARBA" id="ARBA00004127"/>
    </source>
</evidence>
<feature type="binding site" evidence="10">
    <location>
        <position position="298"/>
    </location>
    <ligand>
        <name>Mn(2+)</name>
        <dbReference type="ChEBI" id="CHEBI:29035"/>
    </ligand>
</feature>
<reference evidence="13" key="1">
    <citation type="journal article" date="2010" name="Nat. Biotechnol.">
        <title>Draft genome sequence of the oilseed species Ricinus communis.</title>
        <authorList>
            <person name="Chan A.P."/>
            <person name="Crabtree J."/>
            <person name="Zhao Q."/>
            <person name="Lorenzi H."/>
            <person name="Orvis J."/>
            <person name="Puiu D."/>
            <person name="Melake-Berhan A."/>
            <person name="Jones K.M."/>
            <person name="Redman J."/>
            <person name="Chen G."/>
            <person name="Cahoon E.B."/>
            <person name="Gedil M."/>
            <person name="Stanke M."/>
            <person name="Haas B.J."/>
            <person name="Wortman J.R."/>
            <person name="Fraser-Liggett C.M."/>
            <person name="Ravel J."/>
            <person name="Rabinowicz P.D."/>
        </authorList>
    </citation>
    <scope>NUCLEOTIDE SEQUENCE [LARGE SCALE GENOMIC DNA]</scope>
    <source>
        <strain evidence="13">cv. Hale</strain>
    </source>
</reference>
<feature type="active site" evidence="8">
    <location>
        <position position="484"/>
    </location>
</feature>
<dbReference type="PANTHER" id="PTHR13301">
    <property type="entry name" value="X-BOX TRANSCRIPTION FACTOR-RELATED"/>
    <property type="match status" value="1"/>
</dbReference>
<dbReference type="Gene3D" id="3.90.550.10">
    <property type="entry name" value="Spore Coat Polysaccharide Biosynthesis Protein SpsA, Chain A"/>
    <property type="match status" value="2"/>
</dbReference>
<feature type="binding site" evidence="9">
    <location>
        <position position="115"/>
    </location>
    <ligand>
        <name>UDP-alpha-D-glucose</name>
        <dbReference type="ChEBI" id="CHEBI:58885"/>
    </ligand>
</feature>
<evidence type="ECO:0000256" key="10">
    <source>
        <dbReference type="PIRSR" id="PIRSR605150-3"/>
    </source>
</evidence>
<evidence type="ECO:0000256" key="3">
    <source>
        <dbReference type="ARBA" id="ARBA00022679"/>
    </source>
</evidence>
<evidence type="ECO:0000256" key="5">
    <source>
        <dbReference type="ARBA" id="ARBA00022989"/>
    </source>
</evidence>
<dbReference type="eggNOG" id="ENOG502QQE5">
    <property type="taxonomic scope" value="Eukaryota"/>
</dbReference>
<evidence type="ECO:0000256" key="2">
    <source>
        <dbReference type="ARBA" id="ARBA00022676"/>
    </source>
</evidence>
<keyword evidence="7" id="KW-0961">Cell wall biogenesis/degradation</keyword>
<keyword evidence="13" id="KW-1185">Reference proteome</keyword>
<dbReference type="FunFam" id="3.90.550.10:FF:000194">
    <property type="entry name" value="Cellulose synthase-like protein G2 isoform A"/>
    <property type="match status" value="1"/>
</dbReference>
<gene>
    <name evidence="12" type="ORF">RCOM_0492710</name>
</gene>
<evidence type="ECO:0000256" key="11">
    <source>
        <dbReference type="SAM" id="Phobius"/>
    </source>
</evidence>
<keyword evidence="6 11" id="KW-0472">Membrane</keyword>
<keyword evidence="5 11" id="KW-1133">Transmembrane helix</keyword>
<dbReference type="AlphaFoldDB" id="B9STK4"/>
<keyword evidence="3 12" id="KW-0808">Transferase</keyword>
<feature type="transmembrane region" description="Helical" evidence="11">
    <location>
        <begin position="60"/>
        <end position="82"/>
    </location>
</feature>
<feature type="transmembrane region" description="Helical" evidence="11">
    <location>
        <begin position="16"/>
        <end position="39"/>
    </location>
</feature>
<keyword evidence="4 11" id="KW-0812">Transmembrane</keyword>
<accession>B9STK4</accession>
<sequence>MDDSFPLHICNKNVHTLFIIISKSHAFVHCIAITFLIHYRTSFLFHNPIGIGRLIVTIPWLLVFFSEILLFFAWLLGLAYRWRPISRTVFPERLPEDGKLPGIDVFICTADPNKEPTIDVMNTVLSAMALDYPAEKLHIYLSDDGGASITLHGIKEAWQFARWWLPFCRRYGIKTRCPKAYFSGAAAAEDNIFDNTPEFVADRLKIKDKYEKMKDNIMKARENGWLEGIGKEHSRDHSALVEVINEIEQKDHVEMPLLVYVSREKRPSSPHNFKAGALNILLRVSAAVSNSPYILVLDCDMYSNDPTSARQAMCFHLDPKISSSLAFVQFPQLFHNIGADDIYDSKIRYIFRLCWYGMDGLEGPCMSGTNFYIKREALYDSKNIHNGIEQSIEVMLLLKSLIFPSILSNFFYCTGGELEKLRKSFGTSNEFIKSLKPDYKPSSMRRKRDSSLLQEMEALASCTYENDTEWGKVVGFMYDSVVEDYFTGFILHCKGWKSVYLNPLRPQFLGSATTNLNDVLTQYTRWMAGLVGVGISKFCPLLYGPPRMSFLQSQLFLNYVYYVAFPCTLR</sequence>
<dbReference type="GO" id="GO:0016760">
    <property type="term" value="F:cellulose synthase (UDP-forming) activity"/>
    <property type="evidence" value="ECO:0007669"/>
    <property type="project" value="UniProtKB-EC"/>
</dbReference>
<evidence type="ECO:0000313" key="13">
    <source>
        <dbReference type="Proteomes" id="UP000008311"/>
    </source>
</evidence>
<dbReference type="GO" id="GO:0030244">
    <property type="term" value="P:cellulose biosynthetic process"/>
    <property type="evidence" value="ECO:0000318"/>
    <property type="project" value="GO_Central"/>
</dbReference>
<dbReference type="GO" id="GO:0012505">
    <property type="term" value="C:endomembrane system"/>
    <property type="evidence" value="ECO:0007669"/>
    <property type="project" value="UniProtKB-SubCell"/>
</dbReference>
<dbReference type="SUPFAM" id="SSF53448">
    <property type="entry name" value="Nucleotide-diphospho-sugar transferases"/>
    <property type="match status" value="1"/>
</dbReference>
<evidence type="ECO:0000256" key="9">
    <source>
        <dbReference type="PIRSR" id="PIRSR605150-2"/>
    </source>
</evidence>
<dbReference type="EMBL" id="EQ974131">
    <property type="protein sequence ID" value="EEF33092.1"/>
    <property type="molecule type" value="Genomic_DNA"/>
</dbReference>
<feature type="binding site" evidence="10">
    <location>
        <position position="274"/>
    </location>
    <ligand>
        <name>Mn(2+)</name>
        <dbReference type="ChEBI" id="CHEBI:29035"/>
    </ligand>
</feature>
<dbReference type="EC" id="2.4.1.12" evidence="12"/>
<dbReference type="GO" id="GO:0009833">
    <property type="term" value="P:plant-type primary cell wall biogenesis"/>
    <property type="evidence" value="ECO:0000318"/>
    <property type="project" value="GO_Central"/>
</dbReference>
<dbReference type="GO" id="GO:0071555">
    <property type="term" value="P:cell wall organization"/>
    <property type="evidence" value="ECO:0007669"/>
    <property type="project" value="UniProtKB-KW"/>
</dbReference>
<dbReference type="GO" id="GO:0016759">
    <property type="term" value="F:cellulose synthase activity"/>
    <property type="evidence" value="ECO:0000318"/>
    <property type="project" value="GO_Central"/>
</dbReference>
<dbReference type="Proteomes" id="UP000008311">
    <property type="component" value="Unassembled WGS sequence"/>
</dbReference>
<feature type="binding site" evidence="9">
    <location>
        <position position="114"/>
    </location>
    <ligand>
        <name>UDP-alpha-D-glucose</name>
        <dbReference type="ChEBI" id="CHEBI:58885"/>
    </ligand>
</feature>
<name>B9STK4_RICCO</name>
<proteinExistence type="predicted"/>
<evidence type="ECO:0000313" key="12">
    <source>
        <dbReference type="EMBL" id="EEF33092.1"/>
    </source>
</evidence>
<organism evidence="12 13">
    <name type="scientific">Ricinus communis</name>
    <name type="common">Castor bean</name>
    <dbReference type="NCBI Taxonomy" id="3988"/>
    <lineage>
        <taxon>Eukaryota</taxon>
        <taxon>Viridiplantae</taxon>
        <taxon>Streptophyta</taxon>
        <taxon>Embryophyta</taxon>
        <taxon>Tracheophyta</taxon>
        <taxon>Spermatophyta</taxon>
        <taxon>Magnoliopsida</taxon>
        <taxon>eudicotyledons</taxon>
        <taxon>Gunneridae</taxon>
        <taxon>Pentapetalae</taxon>
        <taxon>rosids</taxon>
        <taxon>fabids</taxon>
        <taxon>Malpighiales</taxon>
        <taxon>Euphorbiaceae</taxon>
        <taxon>Acalyphoideae</taxon>
        <taxon>Acalypheae</taxon>
        <taxon>Ricinus</taxon>
    </lineage>
</organism>
<feature type="active site" evidence="8">
    <location>
        <position position="144"/>
    </location>
</feature>
<dbReference type="InParanoid" id="B9STK4"/>
<evidence type="ECO:0000256" key="6">
    <source>
        <dbReference type="ARBA" id="ARBA00023136"/>
    </source>
</evidence>
<dbReference type="GO" id="GO:0005886">
    <property type="term" value="C:plasma membrane"/>
    <property type="evidence" value="ECO:0000318"/>
    <property type="project" value="GO_Central"/>
</dbReference>
<feature type="binding site" evidence="9">
    <location>
        <position position="144"/>
    </location>
    <ligand>
        <name>UDP-alpha-D-glucose</name>
        <dbReference type="ChEBI" id="CHEBI:58885"/>
    </ligand>
</feature>
<dbReference type="STRING" id="3988.B9STK4"/>
<keyword evidence="2 12" id="KW-0328">Glycosyltransferase</keyword>
<protein>
    <submittedName>
        <fullName evidence="12">Transferase, putative</fullName>
        <ecNumber evidence="12">2.4.1.12</ecNumber>
    </submittedName>
</protein>
<comment type="subcellular location">
    <subcellularLocation>
        <location evidence="1">Endomembrane system</location>
        <topology evidence="1">Multi-pass membrane protein</topology>
    </subcellularLocation>
</comment>
<dbReference type="InterPro" id="IPR005150">
    <property type="entry name" value="Cellulose_synth"/>
</dbReference>
<dbReference type="InterPro" id="IPR029044">
    <property type="entry name" value="Nucleotide-diphossugar_trans"/>
</dbReference>
<evidence type="ECO:0000256" key="8">
    <source>
        <dbReference type="PIRSR" id="PIRSR605150-1"/>
    </source>
</evidence>
<evidence type="ECO:0000256" key="7">
    <source>
        <dbReference type="ARBA" id="ARBA00023316"/>
    </source>
</evidence>
<evidence type="ECO:0000256" key="4">
    <source>
        <dbReference type="ARBA" id="ARBA00022692"/>
    </source>
</evidence>
<dbReference type="Pfam" id="PF03552">
    <property type="entry name" value="Cellulose_synt"/>
    <property type="match status" value="2"/>
</dbReference>